<dbReference type="Gene3D" id="2.40.160.50">
    <property type="entry name" value="membrane protein fhac: a member of the omp85/tpsb transporter family"/>
    <property type="match status" value="1"/>
</dbReference>
<sequence length="1217" mass="138777">MGRFLIVLVLFILSSCATYKINAEKDSNNHVDHYDEIAHTFYLIGDAGYPKNGKEPEALLAMTERFASASKEDFLIFLGDNIYPDGLPGDDNPERDQAELALKLQTDAAKKFPGSVYFIPGNHDWYSGVKGLKRQEKYVEDALGKDSFLPENGCPIEKVNIDDKTVLLIVDSHWYITNWDRHPTINDECEIKTRDHFLDEFTSEIKKARGKTTLVAIHHPMYSNGPHGGSYSFNDHLKPIPILGTLKNVLRTTTGVVNADMSNRFYNDLRKKLITAAQHNENVIFLSGHEHSLQYIASDNLKQVVSGSGSKSTPVRKRNNQDFGYPAHGYAMMTMYKNGSIDLRFIDGSTNSIVFERQIKESTKASTFDFPQQYQDSVISEVYSKEETSKSKLYKFFWGDRYSKYFSTPVKAKTVLLDTLYGGLKPTRKGGGTQSKSLHFEDSEGKRFVMRAVRKSATQYIQAAVFSDNYLKGQYEHTETQKLIEYVFTGSHPYAPLTIATLSDAAGVYHLNPQLFYVPKQPALGNFNSEFGNELYLLEEHASEGHLHLAEGNFTGDIISTLDVIKEIHSDEDVVIDQTNYIRARLFDMLIGDWDRHHDQWRWMEFKEAGKKVYRPLPRDRDQAFSKMSDGLMLGVGVNLIPAARLLRKYSPDLKDVKGVNMEPYPLDMAFLTDIGKEVWDAQVRFIEENVTDEVIEEAMAFMPSEVQDETVLEIKELLRQRRANLQKIANRYYKLISKYGVITGTNKDDYIEISALDNGNVAVSIFRKKDDTIKDRFHHKEYDPGQTKELWIYGLDDDDTFVVKGKNRHITIRLIGGQNNDDYMVEEGRKIVIYDYKSKKNNLDNATKAKVILTDDYETNVYNYKKLKANTNQIVPLLGANPDDGLKLGFVDTYTTFGFERNPFTSQHRFNAAYYFATNGYELNYSGEFAHVLGEFNLGIKAQFNSPNFTLNFFGFGNETGNPDDELGLDYNRVKTRTFRLMPQLIWNSERGSKVTLGINYESIEVDDTENRFISEINVLPVYLFDEVQYAGVHAQYDFINYDNRAYPTNGIKFHLEAGYKKNLDMNDRGFGYLIPDLVLVQKVEHSGKLVLGTRMKGHFILGDDYEFYQAASIGGTDGLRGYRNQRFTGKNSVYQNTDLRYSFSQVKTALVPVRVGIYGSFDYGRIWLKDDESSKWHNSYGGGFFMNATEMITANLGVFDSSDGMRIAFSLGFGF</sequence>
<dbReference type="Gene3D" id="3.60.21.10">
    <property type="match status" value="1"/>
</dbReference>
<protein>
    <submittedName>
        <fullName evidence="4">Calcineurin-like phosphoesterase</fullName>
    </submittedName>
</protein>
<dbReference type="InterPro" id="IPR004843">
    <property type="entry name" value="Calcineurin-like_PHP"/>
</dbReference>
<dbReference type="Pfam" id="PF00149">
    <property type="entry name" value="Metallophos"/>
    <property type="match status" value="1"/>
</dbReference>
<keyword evidence="2" id="KW-0378">Hydrolase</keyword>
<dbReference type="EMBL" id="FPAG01000008">
    <property type="protein sequence ID" value="SFT08735.1"/>
    <property type="molecule type" value="Genomic_DNA"/>
</dbReference>
<dbReference type="PANTHER" id="PTHR10161:SF14">
    <property type="entry name" value="TARTRATE-RESISTANT ACID PHOSPHATASE TYPE 5"/>
    <property type="match status" value="1"/>
</dbReference>
<dbReference type="InterPro" id="IPR029052">
    <property type="entry name" value="Metallo-depent_PP-like"/>
</dbReference>
<accession>A0A1I6V4V3</accession>
<dbReference type="GO" id="GO:0016787">
    <property type="term" value="F:hydrolase activity"/>
    <property type="evidence" value="ECO:0007669"/>
    <property type="project" value="UniProtKB-KW"/>
</dbReference>
<name>A0A1I6V4V3_9FLAO</name>
<dbReference type="Proteomes" id="UP000183209">
    <property type="component" value="Unassembled WGS sequence"/>
</dbReference>
<reference evidence="4 5" key="1">
    <citation type="submission" date="2016-10" db="EMBL/GenBank/DDBJ databases">
        <authorList>
            <person name="de Groot N.N."/>
        </authorList>
    </citation>
    <scope>NUCLEOTIDE SEQUENCE [LARGE SCALE GENOMIC DNA]</scope>
    <source>
        <strain evidence="4 5">CGMCC 1.6114</strain>
    </source>
</reference>
<gene>
    <name evidence="4" type="ORF">SAMN04487906_2867</name>
</gene>
<evidence type="ECO:0000313" key="4">
    <source>
        <dbReference type="EMBL" id="SFT08735.1"/>
    </source>
</evidence>
<dbReference type="InterPro" id="IPR051558">
    <property type="entry name" value="Metallophosphoesterase_PAP"/>
</dbReference>
<evidence type="ECO:0000256" key="1">
    <source>
        <dbReference type="ARBA" id="ARBA00022729"/>
    </source>
</evidence>
<dbReference type="RefSeq" id="WP_074979721.1">
    <property type="nucleotide sequence ID" value="NZ_FPAG01000008.1"/>
</dbReference>
<evidence type="ECO:0000259" key="3">
    <source>
        <dbReference type="Pfam" id="PF00149"/>
    </source>
</evidence>
<evidence type="ECO:0000313" key="5">
    <source>
        <dbReference type="Proteomes" id="UP000183209"/>
    </source>
</evidence>
<organism evidence="4 5">
    <name type="scientific">Zhouia amylolytica</name>
    <dbReference type="NCBI Taxonomy" id="376730"/>
    <lineage>
        <taxon>Bacteria</taxon>
        <taxon>Pseudomonadati</taxon>
        <taxon>Bacteroidota</taxon>
        <taxon>Flavobacteriia</taxon>
        <taxon>Flavobacteriales</taxon>
        <taxon>Flavobacteriaceae</taxon>
        <taxon>Zhouia</taxon>
    </lineage>
</organism>
<evidence type="ECO:0000256" key="2">
    <source>
        <dbReference type="ARBA" id="ARBA00022801"/>
    </source>
</evidence>
<feature type="domain" description="Calcineurin-like phosphoesterase" evidence="3">
    <location>
        <begin position="40"/>
        <end position="234"/>
    </location>
</feature>
<dbReference type="SUPFAM" id="SSF56300">
    <property type="entry name" value="Metallo-dependent phosphatases"/>
    <property type="match status" value="1"/>
</dbReference>
<keyword evidence="1" id="KW-0732">Signal</keyword>
<dbReference type="PROSITE" id="PS51257">
    <property type="entry name" value="PROKAR_LIPOPROTEIN"/>
    <property type="match status" value="1"/>
</dbReference>
<dbReference type="AlphaFoldDB" id="A0A1I6V4V3"/>
<dbReference type="PANTHER" id="PTHR10161">
    <property type="entry name" value="TARTRATE-RESISTANT ACID PHOSPHATASE TYPE 5"/>
    <property type="match status" value="1"/>
</dbReference>
<dbReference type="OrthoDB" id="333971at2"/>
<proteinExistence type="predicted"/>